<feature type="domain" description="Chorismate-utilising enzyme C-terminal" evidence="1">
    <location>
        <begin position="113"/>
        <end position="368"/>
    </location>
</feature>
<dbReference type="InterPro" id="IPR001544">
    <property type="entry name" value="Aminotrans_IV"/>
</dbReference>
<dbReference type="Pfam" id="PF00425">
    <property type="entry name" value="Chorismate_bind"/>
    <property type="match status" value="1"/>
</dbReference>
<dbReference type="InterPro" id="IPR005801">
    <property type="entry name" value="ADC_synthase"/>
</dbReference>
<dbReference type="InterPro" id="IPR036038">
    <property type="entry name" value="Aminotransferase-like"/>
</dbReference>
<dbReference type="RefSeq" id="WP_272445190.1">
    <property type="nucleotide sequence ID" value="NZ_JAMQKC010000002.1"/>
</dbReference>
<keyword evidence="2" id="KW-0808">Transferase</keyword>
<reference evidence="2" key="1">
    <citation type="submission" date="2022-06" db="EMBL/GenBank/DDBJ databases">
        <title>Aquibacillus sp. a new bacterium isolated from soil saline samples.</title>
        <authorList>
            <person name="Galisteo C."/>
            <person name="De La Haba R."/>
            <person name="Sanchez-Porro C."/>
            <person name="Ventosa A."/>
        </authorList>
    </citation>
    <scope>NUCLEOTIDE SEQUENCE</scope>
    <source>
        <strain evidence="2">3ASR75-54</strain>
    </source>
</reference>
<keyword evidence="3" id="KW-1185">Reference proteome</keyword>
<dbReference type="InterPro" id="IPR019999">
    <property type="entry name" value="Anth_synth_I-like"/>
</dbReference>
<organism evidence="2 3">
    <name type="scientific">Aquibacillus salsiterrae</name>
    <dbReference type="NCBI Taxonomy" id="2950439"/>
    <lineage>
        <taxon>Bacteria</taxon>
        <taxon>Bacillati</taxon>
        <taxon>Bacillota</taxon>
        <taxon>Bacilli</taxon>
        <taxon>Bacillales</taxon>
        <taxon>Bacillaceae</taxon>
        <taxon>Aquibacillus</taxon>
    </lineage>
</organism>
<dbReference type="PANTHER" id="PTHR11236">
    <property type="entry name" value="AMINOBENZOATE/ANTHRANILATE SYNTHASE"/>
    <property type="match status" value="1"/>
</dbReference>
<gene>
    <name evidence="2" type="primary">pabB</name>
    <name evidence="2" type="ORF">NC799_04670</name>
</gene>
<evidence type="ECO:0000313" key="2">
    <source>
        <dbReference type="EMBL" id="MDC3416203.1"/>
    </source>
</evidence>
<dbReference type="AlphaFoldDB" id="A0A9X3WC97"/>
<keyword evidence="2" id="KW-0032">Aminotransferase</keyword>
<name>A0A9X3WC97_9BACI</name>
<accession>A0A9X3WC97</accession>
<dbReference type="NCBIfam" id="TIGR00553">
    <property type="entry name" value="pabB"/>
    <property type="match status" value="1"/>
</dbReference>
<dbReference type="Proteomes" id="UP001145069">
    <property type="component" value="Unassembled WGS sequence"/>
</dbReference>
<dbReference type="Gene3D" id="3.30.470.10">
    <property type="match status" value="1"/>
</dbReference>
<dbReference type="EMBL" id="JAMQKC010000002">
    <property type="protein sequence ID" value="MDC3416203.1"/>
    <property type="molecule type" value="Genomic_DNA"/>
</dbReference>
<dbReference type="GO" id="GO:0009396">
    <property type="term" value="P:folic acid-containing compound biosynthetic process"/>
    <property type="evidence" value="ECO:0007669"/>
    <property type="project" value="InterPro"/>
</dbReference>
<dbReference type="EC" id="2.6.1.85" evidence="2"/>
<protein>
    <submittedName>
        <fullName evidence="2">Aminodeoxychorismate synthase component I</fullName>
        <ecNumber evidence="2">2.6.1.85</ecNumber>
    </submittedName>
</protein>
<evidence type="ECO:0000259" key="1">
    <source>
        <dbReference type="Pfam" id="PF00425"/>
    </source>
</evidence>
<dbReference type="SUPFAM" id="SSF56752">
    <property type="entry name" value="D-aminoacid aminotransferase-like PLP-dependent enzymes"/>
    <property type="match status" value="1"/>
</dbReference>
<dbReference type="InterPro" id="IPR043132">
    <property type="entry name" value="BCAT-like_C"/>
</dbReference>
<dbReference type="Gene3D" id="3.60.120.10">
    <property type="entry name" value="Anthranilate synthase"/>
    <property type="match status" value="1"/>
</dbReference>
<dbReference type="InterPro" id="IPR005802">
    <property type="entry name" value="ADC_synth_comp_1"/>
</dbReference>
<dbReference type="InterPro" id="IPR015890">
    <property type="entry name" value="Chorismate_C"/>
</dbReference>
<dbReference type="Gene3D" id="3.20.10.10">
    <property type="entry name" value="D-amino Acid Aminotransferase, subunit A, domain 2"/>
    <property type="match status" value="1"/>
</dbReference>
<comment type="caution">
    <text evidence="2">The sequence shown here is derived from an EMBL/GenBank/DDBJ whole genome shotgun (WGS) entry which is preliminary data.</text>
</comment>
<dbReference type="PRINTS" id="PR00095">
    <property type="entry name" value="ANTSNTHASEI"/>
</dbReference>
<dbReference type="PANTHER" id="PTHR11236:SF50">
    <property type="entry name" value="AMINODEOXYCHORISMATE SYNTHASE COMPONENT 1"/>
    <property type="match status" value="1"/>
</dbReference>
<proteinExistence type="predicted"/>
<dbReference type="Pfam" id="PF01063">
    <property type="entry name" value="Aminotran_4"/>
    <property type="match status" value="1"/>
</dbReference>
<sequence>MNPFLQFDFTGENNQVNRINFHQPIRIYQTYDLEEIKSLFSAIEQDSANGFYVAGFVSYEAAPAFEPRSKVHRQPGDLPLIWFGVFDKPTKDQLLSSSSDYHVSDWVLTAHFDEYQAGIDSIKEAIENGDTYQINYTTKLRADFDGNDYSFYKQIAHNQQSSYSAYLNIGRFRILSASPELFFQIDQGKVTTKPMKGTAKRGKFLEEDENNIETLVNSEKEMAENLMIVDLLRNDLGRIAKPGTVNVSNLFSVETYPTVHQMTSEINAELEQDTTVFDWFKALFPCGSITGAPKIRTMDYIAELEQSPREVYCGAIGFISPNKQKAVFNVPIRTVVVDREKKSASYGVGSGVTWDSTATGEYEELYTKAMLLTAKRQSFHLLESLLLKNGEYPLLSYHLKRISKSASYFGFKLQQEEIINQLKQTANSFSTGDHKVRMTVDVDGTVAIESIPLTYMTQPVVCSIALEPVNRDDVFLYHKTTNRQTYQRHTSHVPTNVFSTLLWNENEECTEFTIGNLVVEKDGHFYTPPIGSGLLAGTFRQHLLEQGKIMEKIILKQELMTYERIWFINGVRGWLQVNLV</sequence>
<dbReference type="InterPro" id="IPR043131">
    <property type="entry name" value="BCAT-like_N"/>
</dbReference>
<dbReference type="SUPFAM" id="SSF56322">
    <property type="entry name" value="ADC synthase"/>
    <property type="match status" value="1"/>
</dbReference>
<dbReference type="GO" id="GO:0000162">
    <property type="term" value="P:L-tryptophan biosynthetic process"/>
    <property type="evidence" value="ECO:0007669"/>
    <property type="project" value="TreeGrafter"/>
</dbReference>
<dbReference type="GO" id="GO:0046820">
    <property type="term" value="F:4-amino-4-deoxychorismate synthase activity"/>
    <property type="evidence" value="ECO:0007669"/>
    <property type="project" value="UniProtKB-EC"/>
</dbReference>
<evidence type="ECO:0000313" key="3">
    <source>
        <dbReference type="Proteomes" id="UP001145069"/>
    </source>
</evidence>